<dbReference type="InterPro" id="IPR000488">
    <property type="entry name" value="Death_dom"/>
</dbReference>
<dbReference type="SMART" id="SM00114">
    <property type="entry name" value="CARD"/>
    <property type="match status" value="1"/>
</dbReference>
<dbReference type="STRING" id="10228.B3S910"/>
<protein>
    <recommendedName>
        <fullName evidence="6">CARD domain-containing protein</fullName>
    </recommendedName>
</protein>
<reference evidence="4 5" key="1">
    <citation type="journal article" date="2008" name="Nature">
        <title>The Trichoplax genome and the nature of placozoans.</title>
        <authorList>
            <person name="Srivastava M."/>
            <person name="Begovic E."/>
            <person name="Chapman J."/>
            <person name="Putnam N.H."/>
            <person name="Hellsten U."/>
            <person name="Kawashima T."/>
            <person name="Kuo A."/>
            <person name="Mitros T."/>
            <person name="Salamov A."/>
            <person name="Carpenter M.L."/>
            <person name="Signorovitch A.Y."/>
            <person name="Moreno M.A."/>
            <person name="Kamm K."/>
            <person name="Grimwood J."/>
            <person name="Schmutz J."/>
            <person name="Shapiro H."/>
            <person name="Grigoriev I.V."/>
            <person name="Buss L.W."/>
            <person name="Schierwater B."/>
            <person name="Dellaporta S.L."/>
            <person name="Rokhsar D.S."/>
        </authorList>
    </citation>
    <scope>NUCLEOTIDE SEQUENCE [LARGE SCALE GENOMIC DNA]</scope>
    <source>
        <strain evidence="4 5">Grell-BS-1999</strain>
    </source>
</reference>
<gene>
    <name evidence="4" type="ORF">TRIADDRAFT_60657</name>
</gene>
<evidence type="ECO:0000256" key="1">
    <source>
        <dbReference type="SAM" id="MobiDB-lite"/>
    </source>
</evidence>
<dbReference type="InterPro" id="IPR001315">
    <property type="entry name" value="CARD"/>
</dbReference>
<feature type="region of interest" description="Disordered" evidence="1">
    <location>
        <begin position="311"/>
        <end position="344"/>
    </location>
</feature>
<dbReference type="CDD" id="cd01670">
    <property type="entry name" value="Death"/>
    <property type="match status" value="1"/>
</dbReference>
<dbReference type="Pfam" id="PF00619">
    <property type="entry name" value="CARD"/>
    <property type="match status" value="1"/>
</dbReference>
<dbReference type="GO" id="GO:0002020">
    <property type="term" value="F:protease binding"/>
    <property type="evidence" value="ECO:0007669"/>
    <property type="project" value="InterPro"/>
</dbReference>
<feature type="region of interest" description="Disordered" evidence="1">
    <location>
        <begin position="96"/>
        <end position="124"/>
    </location>
</feature>
<evidence type="ECO:0000259" key="2">
    <source>
        <dbReference type="PROSITE" id="PS50017"/>
    </source>
</evidence>
<evidence type="ECO:0000259" key="3">
    <source>
        <dbReference type="PROSITE" id="PS50209"/>
    </source>
</evidence>
<dbReference type="CTD" id="6757866"/>
<dbReference type="GeneID" id="6757866"/>
<dbReference type="AlphaFoldDB" id="B3S910"/>
<dbReference type="GO" id="GO:0070513">
    <property type="term" value="F:death domain binding"/>
    <property type="evidence" value="ECO:0007669"/>
    <property type="project" value="InterPro"/>
</dbReference>
<dbReference type="GO" id="GO:0005737">
    <property type="term" value="C:cytoplasm"/>
    <property type="evidence" value="ECO:0000318"/>
    <property type="project" value="GO_Central"/>
</dbReference>
<dbReference type="Pfam" id="PF00531">
    <property type="entry name" value="Death"/>
    <property type="match status" value="1"/>
</dbReference>
<sequence length="344" mass="39439">MSSGLMTQEHREILRASRMLLARKCQDQISPICECLFEANILTSYHKQIIESKSTAFEKVCTLLDILPERGDRAFDEFCDALTYCEITVENFNSGRKPKNSKDIKKDTESETSQQEGIAIQNDMDPIQDDLKRPDIFIDIADNAKSIKVIELGRKLRLSNNDVDDLANSNGNRFDKFIHLLEEWYSQFASAATFDKLLDALRSCNEVVVAEKLKKKYSISSKSGGRKPKNSKDIKKNTEYSYLEFNYAHKHRKTIKPIIIKDVDPKKDLISSDGERDFYVLVSGKVYTKILRQKQTDDEFKKKLEKLYESIVKPKPETKSSQQQLSPAKDEVDKMDTETAPGKL</sequence>
<dbReference type="Proteomes" id="UP000009022">
    <property type="component" value="Unassembled WGS sequence"/>
</dbReference>
<dbReference type="PhylomeDB" id="B3S910"/>
<dbReference type="InterPro" id="IPR037939">
    <property type="entry name" value="CRADD"/>
</dbReference>
<dbReference type="HOGENOM" id="CLU_069474_0_0_1"/>
<feature type="domain" description="Death" evidence="2">
    <location>
        <begin position="151"/>
        <end position="217"/>
    </location>
</feature>
<dbReference type="PROSITE" id="PS50017">
    <property type="entry name" value="DEATH_DOMAIN"/>
    <property type="match status" value="1"/>
</dbReference>
<dbReference type="RefSeq" id="XP_002116653.1">
    <property type="nucleotide sequence ID" value="XM_002116617.1"/>
</dbReference>
<dbReference type="PANTHER" id="PTHR15034">
    <property type="entry name" value="DEATH DOMAIN-CONTAINING PROTEIN CRADD"/>
    <property type="match status" value="1"/>
</dbReference>
<dbReference type="OrthoDB" id="10031931at2759"/>
<dbReference type="PANTHER" id="PTHR15034:SF5">
    <property type="entry name" value="DEATH DOMAIN-CONTAINING PROTEIN CRADD"/>
    <property type="match status" value="1"/>
</dbReference>
<dbReference type="KEGG" id="tad:TRIADDRAFT_60657"/>
<evidence type="ECO:0000313" key="5">
    <source>
        <dbReference type="Proteomes" id="UP000009022"/>
    </source>
</evidence>
<dbReference type="SUPFAM" id="SSF47986">
    <property type="entry name" value="DEATH domain"/>
    <property type="match status" value="2"/>
</dbReference>
<accession>B3S910</accession>
<name>B3S910_TRIAD</name>
<dbReference type="InterPro" id="IPR011029">
    <property type="entry name" value="DEATH-like_dom_sf"/>
</dbReference>
<dbReference type="EMBL" id="DS985257">
    <property type="protein sequence ID" value="EDV20712.1"/>
    <property type="molecule type" value="Genomic_DNA"/>
</dbReference>
<feature type="compositionally biased region" description="Basic and acidic residues" evidence="1">
    <location>
        <begin position="100"/>
        <end position="109"/>
    </location>
</feature>
<dbReference type="CDD" id="cd01671">
    <property type="entry name" value="CARD"/>
    <property type="match status" value="1"/>
</dbReference>
<keyword evidence="5" id="KW-1185">Reference proteome</keyword>
<dbReference type="Gene3D" id="1.10.533.10">
    <property type="entry name" value="Death Domain, Fas"/>
    <property type="match status" value="2"/>
</dbReference>
<evidence type="ECO:0000313" key="4">
    <source>
        <dbReference type="EMBL" id="EDV20712.1"/>
    </source>
</evidence>
<feature type="compositionally biased region" description="Basic and acidic residues" evidence="1">
    <location>
        <begin position="328"/>
        <end position="337"/>
    </location>
</feature>
<feature type="domain" description="CARD" evidence="3">
    <location>
        <begin position="6"/>
        <end position="82"/>
    </location>
</feature>
<proteinExistence type="predicted"/>
<evidence type="ECO:0008006" key="6">
    <source>
        <dbReference type="Google" id="ProtNLM"/>
    </source>
</evidence>
<dbReference type="InParanoid" id="B3S910"/>
<organism evidence="4 5">
    <name type="scientific">Trichoplax adhaerens</name>
    <name type="common">Trichoplax reptans</name>
    <dbReference type="NCBI Taxonomy" id="10228"/>
    <lineage>
        <taxon>Eukaryota</taxon>
        <taxon>Metazoa</taxon>
        <taxon>Placozoa</taxon>
        <taxon>Uniplacotomia</taxon>
        <taxon>Trichoplacea</taxon>
        <taxon>Trichoplacidae</taxon>
        <taxon>Trichoplax</taxon>
    </lineage>
</organism>
<dbReference type="eggNOG" id="ENOG502R26C">
    <property type="taxonomic scope" value="Eukaryota"/>
</dbReference>
<dbReference type="GO" id="GO:2001235">
    <property type="term" value="P:positive regulation of apoptotic signaling pathway"/>
    <property type="evidence" value="ECO:0000318"/>
    <property type="project" value="GO_Central"/>
</dbReference>
<dbReference type="GO" id="GO:0007165">
    <property type="term" value="P:signal transduction"/>
    <property type="evidence" value="ECO:0007669"/>
    <property type="project" value="InterPro"/>
</dbReference>
<dbReference type="PROSITE" id="PS50209">
    <property type="entry name" value="CARD"/>
    <property type="match status" value="1"/>
</dbReference>